<dbReference type="EMBL" id="VOBR01000005">
    <property type="protein sequence ID" value="TWP52683.1"/>
    <property type="molecule type" value="Genomic_DNA"/>
</dbReference>
<accession>A0A563EYI5</accession>
<keyword evidence="1" id="KW-0808">Transferase</keyword>
<dbReference type="InterPro" id="IPR011009">
    <property type="entry name" value="Kinase-like_dom_sf"/>
</dbReference>
<sequence length="301" mass="32089">MSDLSTRTDRAVAAAVAAGRTIGVTSTEPKVLHDVFSVVVHLAPEPVVVRVPVVLPSSLQSDLAAQAVRQSDELAVVSWLASNGHPVVPPAHGEPVQLDGFSMTLWQLVDVPEGEPDYVKNVGLTPSLHAALRDYPGSLPFLSPLGGYIPDSLGLLEKQPELIGAEDLARARAEWEVVAPVLTSHDAFTAAFPEVTVQPIHGDSPPFNLIGERFSDFEDATLGPVEWDLTLVGPDLGAVYDAAAVELGLRPLDERVLRVLDVARMLQVVSCLALVPQLPMLADGLQQPLAAWRAMPQLTAV</sequence>
<dbReference type="GO" id="GO:0016740">
    <property type="term" value="F:transferase activity"/>
    <property type="evidence" value="ECO:0007669"/>
    <property type="project" value="UniProtKB-KW"/>
</dbReference>
<keyword evidence="2" id="KW-1185">Reference proteome</keyword>
<dbReference type="OrthoDB" id="115252at2"/>
<gene>
    <name evidence="1" type="ORF">FKR81_10310</name>
</gene>
<comment type="caution">
    <text evidence="1">The sequence shown here is derived from an EMBL/GenBank/DDBJ whole genome shotgun (WGS) entry which is preliminary data.</text>
</comment>
<evidence type="ECO:0000313" key="1">
    <source>
        <dbReference type="EMBL" id="TWP52683.1"/>
    </source>
</evidence>
<organism evidence="1 2">
    <name type="scientific">Lentzea tibetensis</name>
    <dbReference type="NCBI Taxonomy" id="2591470"/>
    <lineage>
        <taxon>Bacteria</taxon>
        <taxon>Bacillati</taxon>
        <taxon>Actinomycetota</taxon>
        <taxon>Actinomycetes</taxon>
        <taxon>Pseudonocardiales</taxon>
        <taxon>Pseudonocardiaceae</taxon>
        <taxon>Lentzea</taxon>
    </lineage>
</organism>
<proteinExistence type="predicted"/>
<dbReference type="AlphaFoldDB" id="A0A563EYI5"/>
<evidence type="ECO:0000313" key="2">
    <source>
        <dbReference type="Proteomes" id="UP000316639"/>
    </source>
</evidence>
<protein>
    <submittedName>
        <fullName evidence="1">Phosphotransferase</fullName>
    </submittedName>
</protein>
<reference evidence="1 2" key="1">
    <citation type="submission" date="2019-07" db="EMBL/GenBank/DDBJ databases">
        <title>Lentzea xizangensis sp. nov., isolated from Qinghai-Tibetan Plateau Soils.</title>
        <authorList>
            <person name="Huang J."/>
        </authorList>
    </citation>
    <scope>NUCLEOTIDE SEQUENCE [LARGE SCALE GENOMIC DNA]</scope>
    <source>
        <strain evidence="1 2">FXJ1.1311</strain>
    </source>
</reference>
<dbReference type="SUPFAM" id="SSF56112">
    <property type="entry name" value="Protein kinase-like (PK-like)"/>
    <property type="match status" value="1"/>
</dbReference>
<dbReference type="Proteomes" id="UP000316639">
    <property type="component" value="Unassembled WGS sequence"/>
</dbReference>
<name>A0A563EYI5_9PSEU</name>
<dbReference type="RefSeq" id="WP_146350739.1">
    <property type="nucleotide sequence ID" value="NZ_VOBR01000005.1"/>
</dbReference>